<dbReference type="Proteomes" id="UP000287651">
    <property type="component" value="Unassembled WGS sequence"/>
</dbReference>
<evidence type="ECO:0000313" key="3">
    <source>
        <dbReference type="Proteomes" id="UP000287651"/>
    </source>
</evidence>
<proteinExistence type="predicted"/>
<dbReference type="AlphaFoldDB" id="A0A426Y2I6"/>
<feature type="compositionally biased region" description="Polar residues" evidence="1">
    <location>
        <begin position="141"/>
        <end position="150"/>
    </location>
</feature>
<reference evidence="2 3" key="1">
    <citation type="journal article" date="2014" name="Agronomy (Basel)">
        <title>A Draft Genome Sequence for Ensete ventricosum, the Drought-Tolerant Tree Against Hunger.</title>
        <authorList>
            <person name="Harrison J."/>
            <person name="Moore K.A."/>
            <person name="Paszkiewicz K."/>
            <person name="Jones T."/>
            <person name="Grant M."/>
            <person name="Ambacheew D."/>
            <person name="Muzemil S."/>
            <person name="Studholme D.J."/>
        </authorList>
    </citation>
    <scope>NUCLEOTIDE SEQUENCE [LARGE SCALE GENOMIC DNA]</scope>
</reference>
<dbReference type="EMBL" id="AMZH03015523">
    <property type="protein sequence ID" value="RRT45914.1"/>
    <property type="molecule type" value="Genomic_DNA"/>
</dbReference>
<evidence type="ECO:0000256" key="1">
    <source>
        <dbReference type="SAM" id="MobiDB-lite"/>
    </source>
</evidence>
<organism evidence="2 3">
    <name type="scientific">Ensete ventricosum</name>
    <name type="common">Abyssinian banana</name>
    <name type="synonym">Musa ensete</name>
    <dbReference type="NCBI Taxonomy" id="4639"/>
    <lineage>
        <taxon>Eukaryota</taxon>
        <taxon>Viridiplantae</taxon>
        <taxon>Streptophyta</taxon>
        <taxon>Embryophyta</taxon>
        <taxon>Tracheophyta</taxon>
        <taxon>Spermatophyta</taxon>
        <taxon>Magnoliopsida</taxon>
        <taxon>Liliopsida</taxon>
        <taxon>Zingiberales</taxon>
        <taxon>Musaceae</taxon>
        <taxon>Ensete</taxon>
    </lineage>
</organism>
<evidence type="ECO:0000313" key="2">
    <source>
        <dbReference type="EMBL" id="RRT45914.1"/>
    </source>
</evidence>
<accession>A0A426Y2I6</accession>
<sequence length="207" mass="22326">MEAKYLSTPARSSTSQSSYMVYPRSGTSSSSTIPLPLSAKVFSVLPEVSTGCSVAAFSRHFLKPAPASELGHFLVVDASTSPAAGSLAADDAADPLPTPSPNFILPRLNIFAQQKFYLIGRKHRYRAVHHPRGPLTAGGLQVQTRSQTIGATHEERDSEQDECEVGYSPRVEEASSGAPTGKKSHKERHTTAETRLDVLEASLEELY</sequence>
<feature type="region of interest" description="Disordered" evidence="1">
    <location>
        <begin position="130"/>
        <end position="196"/>
    </location>
</feature>
<gene>
    <name evidence="2" type="ORF">B296_00021520</name>
</gene>
<protein>
    <submittedName>
        <fullName evidence="2">Uncharacterized protein</fullName>
    </submittedName>
</protein>
<comment type="caution">
    <text evidence="2">The sequence shown here is derived from an EMBL/GenBank/DDBJ whole genome shotgun (WGS) entry which is preliminary data.</text>
</comment>
<name>A0A426Y2I6_ENSVE</name>